<reference evidence="1" key="1">
    <citation type="submission" date="2020-04" db="EMBL/GenBank/DDBJ databases">
        <authorList>
            <person name="Chiriac C."/>
            <person name="Salcher M."/>
            <person name="Ghai R."/>
            <person name="Kavagutti S V."/>
        </authorList>
    </citation>
    <scope>NUCLEOTIDE SEQUENCE</scope>
</reference>
<gene>
    <name evidence="1" type="ORF">UFOVP507_55</name>
</gene>
<sequence>MRTILFHWICGFSIGFEYVPDWDDEAHFAIDLGVLRIIFSKEHEDDDDDVMFQ</sequence>
<protein>
    <submittedName>
        <fullName evidence="1">Uncharacterized protein</fullName>
    </submittedName>
</protein>
<proteinExistence type="predicted"/>
<organism evidence="1">
    <name type="scientific">uncultured Caudovirales phage</name>
    <dbReference type="NCBI Taxonomy" id="2100421"/>
    <lineage>
        <taxon>Viruses</taxon>
        <taxon>Duplodnaviria</taxon>
        <taxon>Heunggongvirae</taxon>
        <taxon>Uroviricota</taxon>
        <taxon>Caudoviricetes</taxon>
        <taxon>Peduoviridae</taxon>
        <taxon>Maltschvirus</taxon>
        <taxon>Maltschvirus maltsch</taxon>
    </lineage>
</organism>
<accession>A0A6J5MMM6</accession>
<dbReference type="EMBL" id="LR796486">
    <property type="protein sequence ID" value="CAB4147908.1"/>
    <property type="molecule type" value="Genomic_DNA"/>
</dbReference>
<name>A0A6J5MMM6_9CAUD</name>
<evidence type="ECO:0000313" key="1">
    <source>
        <dbReference type="EMBL" id="CAB4147908.1"/>
    </source>
</evidence>